<dbReference type="EMBL" id="LXEX01000031">
    <property type="protein sequence ID" value="OAT58972.1"/>
    <property type="molecule type" value="Genomic_DNA"/>
</dbReference>
<protein>
    <submittedName>
        <fullName evidence="2">Prophage baseplate assembly protein V</fullName>
    </submittedName>
</protein>
<dbReference type="InterPro" id="IPR053861">
    <property type="entry name" value="Phage_Mu_Gp45_N"/>
</dbReference>
<accession>A0AA91IPN4</accession>
<dbReference type="AlphaFoldDB" id="A0AA91IPN4"/>
<dbReference type="Proteomes" id="UP000078431">
    <property type="component" value="Unassembled WGS sequence"/>
</dbReference>
<comment type="caution">
    <text evidence="2">The sequence shown here is derived from an EMBL/GenBank/DDBJ whole genome shotgun (WGS) entry which is preliminary data.</text>
</comment>
<name>A0AA91IPN4_9GAMM</name>
<proteinExistence type="predicted"/>
<keyword evidence="3" id="KW-1185">Reference proteome</keyword>
<reference evidence="2 3" key="1">
    <citation type="submission" date="2016-04" db="EMBL/GenBank/DDBJ databases">
        <title>ATOL: Assembling a taxonomically balanced genome-scale reconstruction of the evolutionary history of the Enterobacteriaceae.</title>
        <authorList>
            <person name="Plunkett G.III."/>
            <person name="Neeno-Eckwall E.C."/>
            <person name="Glasner J.D."/>
            <person name="Perna N.T."/>
        </authorList>
    </citation>
    <scope>NUCLEOTIDE SEQUENCE [LARGE SCALE GENOMIC DNA]</scope>
    <source>
        <strain evidence="2 3">ATCC 12841</strain>
    </source>
</reference>
<organism evidence="2 3">
    <name type="scientific">Obesumbacterium proteus ATCC 12841</name>
    <dbReference type="NCBI Taxonomy" id="1354268"/>
    <lineage>
        <taxon>Bacteria</taxon>
        <taxon>Pseudomonadati</taxon>
        <taxon>Pseudomonadota</taxon>
        <taxon>Gammaproteobacteria</taxon>
        <taxon>Enterobacterales</taxon>
        <taxon>Hafniaceae</taxon>
        <taxon>Obesumbacterium</taxon>
    </lineage>
</organism>
<evidence type="ECO:0000259" key="1">
    <source>
        <dbReference type="Pfam" id="PF06890"/>
    </source>
</evidence>
<dbReference type="RefSeq" id="WP_061552897.1">
    <property type="nucleotide sequence ID" value="NZ_LXEX01000031.1"/>
</dbReference>
<gene>
    <name evidence="2" type="ORF">M993_02275</name>
</gene>
<evidence type="ECO:0000313" key="2">
    <source>
        <dbReference type="EMBL" id="OAT58972.1"/>
    </source>
</evidence>
<dbReference type="NCBIfam" id="TIGR01644">
    <property type="entry name" value="phage_P2_V"/>
    <property type="match status" value="1"/>
</dbReference>
<sequence length="211" mass="22411">MWNNVDERISRALSGIRRAFRGVLTRVNSAGPVQTVQVNGVAGEQLQDAELYQHFGFTSVPPSGSKAIILPLGGQTSHGIIIATEHMAYRIKALKSGEVSIYSDEGAHVTIKKGRIVDVECDTYQVRCKNYNVTAEEQANFDTPMVNATHQVTAQEKLTGNGGMAIQGGTGASFNGSVTQKGGNYTTDGDVKAGDIGLKTHHHSGTDGPLA</sequence>
<dbReference type="InterPro" id="IPR014462">
    <property type="entry name" value="Phage_Mu_Gp45"/>
</dbReference>
<feature type="domain" description="Bacteriophage Mu Gp45 N-terminal" evidence="1">
    <location>
        <begin position="21"/>
        <end position="86"/>
    </location>
</feature>
<dbReference type="PIRSF" id="PIRSF012337">
    <property type="entry name" value="gp45"/>
    <property type="match status" value="1"/>
</dbReference>
<dbReference type="Pfam" id="PF06890">
    <property type="entry name" value="Phage_Mu_Gp45"/>
    <property type="match status" value="1"/>
</dbReference>
<evidence type="ECO:0000313" key="3">
    <source>
        <dbReference type="Proteomes" id="UP000078431"/>
    </source>
</evidence>
<dbReference type="InterPro" id="IPR013046">
    <property type="entry name" value="GpV/Gp45"/>
</dbReference>